<dbReference type="Pfam" id="PF03547">
    <property type="entry name" value="Mem_trans"/>
    <property type="match status" value="2"/>
</dbReference>
<evidence type="ECO:0000256" key="1">
    <source>
        <dbReference type="ARBA" id="ARBA00004651"/>
    </source>
</evidence>
<evidence type="ECO:0000313" key="10">
    <source>
        <dbReference type="Proteomes" id="UP000279029"/>
    </source>
</evidence>
<dbReference type="RefSeq" id="WP_125137326.1">
    <property type="nucleotide sequence ID" value="NZ_LR130778.1"/>
</dbReference>
<dbReference type="GO" id="GO:0005886">
    <property type="term" value="C:plasma membrane"/>
    <property type="evidence" value="ECO:0007669"/>
    <property type="project" value="UniProtKB-SubCell"/>
</dbReference>
<dbReference type="PANTHER" id="PTHR36838">
    <property type="entry name" value="AUXIN EFFLUX CARRIER FAMILY PROTEIN"/>
    <property type="match status" value="1"/>
</dbReference>
<evidence type="ECO:0000256" key="3">
    <source>
        <dbReference type="ARBA" id="ARBA00022448"/>
    </source>
</evidence>
<feature type="transmembrane region" description="Helical" evidence="8">
    <location>
        <begin position="259"/>
        <end position="279"/>
    </location>
</feature>
<sequence length="315" mass="34694">MLENFIFSVSSAVPIFMVMIVGYFLRKRKVVDEAFIKMANTLVFNVALPIKLFSDVFNTSLDQKLDLRFIIFILSGTVLSVVIVWILIRGFIKDKAKLGAFLHGSYRGNFLYIGLSLMENVTGSIGFKAPLAIAFIIPTYNILAVIILTLTCTHKDLSTNIWGVIKNIIKNPLIIAVLLGILASRMGLNLPLMVTRTMGYFEVLATPLALITIGASFSFEKLSENINISLLASLFKLVIIPASAVAAALLIGFPHEDILLIYIIFGVPTATVSYIMTVAMHGDRDLASNIIMTTTILSNITMTLFIFLFKTMGII</sequence>
<feature type="transmembrane region" description="Helical" evidence="8">
    <location>
        <begin position="231"/>
        <end position="253"/>
    </location>
</feature>
<keyword evidence="7 8" id="KW-0472">Membrane</keyword>
<comment type="similarity">
    <text evidence="2">Belongs to the auxin efflux carrier (TC 2.A.69) family.</text>
</comment>
<evidence type="ECO:0000313" key="9">
    <source>
        <dbReference type="EMBL" id="VDN48145.1"/>
    </source>
</evidence>
<evidence type="ECO:0000256" key="6">
    <source>
        <dbReference type="ARBA" id="ARBA00022989"/>
    </source>
</evidence>
<evidence type="ECO:0000256" key="2">
    <source>
        <dbReference type="ARBA" id="ARBA00010145"/>
    </source>
</evidence>
<evidence type="ECO:0000256" key="4">
    <source>
        <dbReference type="ARBA" id="ARBA00022475"/>
    </source>
</evidence>
<dbReference type="OrthoDB" id="9794315at2"/>
<name>A0A3P7NYU4_9FIRM</name>
<proteinExistence type="inferred from homology"/>
<comment type="subcellular location">
    <subcellularLocation>
        <location evidence="1">Cell membrane</location>
        <topology evidence="1">Multi-pass membrane protein</topology>
    </subcellularLocation>
</comment>
<evidence type="ECO:0000256" key="8">
    <source>
        <dbReference type="SAM" id="Phobius"/>
    </source>
</evidence>
<reference evidence="9 10" key="1">
    <citation type="submission" date="2018-09" db="EMBL/GenBank/DDBJ databases">
        <authorList>
            <person name="Postec A."/>
        </authorList>
    </citation>
    <scope>NUCLEOTIDE SEQUENCE [LARGE SCALE GENOMIC DNA]</scope>
    <source>
        <strain evidence="9">70B-A</strain>
    </source>
</reference>
<dbReference type="Proteomes" id="UP000279029">
    <property type="component" value="Chromosome"/>
</dbReference>
<accession>A0A3P7NYU4</accession>
<feature type="transmembrane region" description="Helical" evidence="8">
    <location>
        <begin position="6"/>
        <end position="26"/>
    </location>
</feature>
<feature type="transmembrane region" description="Helical" evidence="8">
    <location>
        <begin position="286"/>
        <end position="309"/>
    </location>
</feature>
<feature type="transmembrane region" description="Helical" evidence="8">
    <location>
        <begin position="69"/>
        <end position="88"/>
    </location>
</feature>
<dbReference type="KEGG" id="cbar:PATL70BA_2253"/>
<dbReference type="Gene3D" id="1.20.1530.20">
    <property type="match status" value="1"/>
</dbReference>
<dbReference type="GO" id="GO:0055085">
    <property type="term" value="P:transmembrane transport"/>
    <property type="evidence" value="ECO:0007669"/>
    <property type="project" value="InterPro"/>
</dbReference>
<keyword evidence="3" id="KW-0813">Transport</keyword>
<dbReference type="PANTHER" id="PTHR36838:SF4">
    <property type="entry name" value="AUXIN EFFLUX CARRIER FAMILY PROTEIN"/>
    <property type="match status" value="1"/>
</dbReference>
<evidence type="ECO:0000256" key="5">
    <source>
        <dbReference type="ARBA" id="ARBA00022692"/>
    </source>
</evidence>
<protein>
    <submittedName>
        <fullName evidence="9">Auxin efflux carrier family protein</fullName>
    </submittedName>
</protein>
<organism evidence="9 10">
    <name type="scientific">Petrocella atlantisensis</name>
    <dbReference type="NCBI Taxonomy" id="2173034"/>
    <lineage>
        <taxon>Bacteria</taxon>
        <taxon>Bacillati</taxon>
        <taxon>Bacillota</taxon>
        <taxon>Clostridia</taxon>
        <taxon>Lachnospirales</taxon>
        <taxon>Vallitaleaceae</taxon>
        <taxon>Petrocella</taxon>
    </lineage>
</organism>
<dbReference type="AlphaFoldDB" id="A0A3P7NYU4"/>
<dbReference type="InterPro" id="IPR038770">
    <property type="entry name" value="Na+/solute_symporter_sf"/>
</dbReference>
<dbReference type="EMBL" id="LR130778">
    <property type="protein sequence ID" value="VDN48145.1"/>
    <property type="molecule type" value="Genomic_DNA"/>
</dbReference>
<feature type="transmembrane region" description="Helical" evidence="8">
    <location>
        <begin position="133"/>
        <end position="152"/>
    </location>
</feature>
<keyword evidence="5 8" id="KW-0812">Transmembrane</keyword>
<feature type="transmembrane region" description="Helical" evidence="8">
    <location>
        <begin position="200"/>
        <end position="219"/>
    </location>
</feature>
<keyword evidence="6 8" id="KW-1133">Transmembrane helix</keyword>
<keyword evidence="10" id="KW-1185">Reference proteome</keyword>
<dbReference type="InterPro" id="IPR004776">
    <property type="entry name" value="Mem_transp_PIN-like"/>
</dbReference>
<keyword evidence="4" id="KW-1003">Cell membrane</keyword>
<evidence type="ECO:0000256" key="7">
    <source>
        <dbReference type="ARBA" id="ARBA00023136"/>
    </source>
</evidence>
<gene>
    <name evidence="9" type="ORF">PATL70BA_2253</name>
</gene>